<gene>
    <name evidence="1" type="ORF">LP422_05835</name>
</gene>
<accession>A0AC61U6A8</accession>
<reference evidence="1" key="1">
    <citation type="submission" date="2021-11" db="EMBL/GenBank/DDBJ databases">
        <title>Study of the species diversity of bacterial strains isolated from a unique natural object - Shulgan-Tash cave (Bashkiria).</title>
        <authorList>
            <person name="Sazanova A.L."/>
            <person name="Chirak E.R."/>
            <person name="Safronova V.I."/>
        </authorList>
    </citation>
    <scope>NUCLEOTIDE SEQUENCE</scope>
    <source>
        <strain evidence="1">P1</strain>
    </source>
</reference>
<dbReference type="EMBL" id="CP087977">
    <property type="protein sequence ID" value="UUZ45595.1"/>
    <property type="molecule type" value="Genomic_DNA"/>
</dbReference>
<proteinExistence type="predicted"/>
<evidence type="ECO:0000313" key="2">
    <source>
        <dbReference type="Proteomes" id="UP001059663"/>
    </source>
</evidence>
<protein>
    <submittedName>
        <fullName evidence="1">Polysaccharide biosynthesis tyrosine autokinase</fullName>
        <ecNumber evidence="1">2.7.10.2</ecNumber>
    </submittedName>
</protein>
<organism evidence="1 2">
    <name type="scientific">Janibacter limosus</name>
    <dbReference type="NCBI Taxonomy" id="53458"/>
    <lineage>
        <taxon>Bacteria</taxon>
        <taxon>Bacillati</taxon>
        <taxon>Actinomycetota</taxon>
        <taxon>Actinomycetes</taxon>
        <taxon>Micrococcales</taxon>
        <taxon>Intrasporangiaceae</taxon>
        <taxon>Janibacter</taxon>
    </lineage>
</organism>
<keyword evidence="1" id="KW-0808">Transferase</keyword>
<name>A0AC61U6A8_9MICO</name>
<sequence>MLEGKVGVGRPADIAGTHGQEAHAHAAHHARTVGLWETRPCLLTRIACGRSVLVELQDYLRILKKRWITIVITTLVVIGIAALLTGLQTKQYTSQTQFFVSVSGADTTALQQGSTFTQERVKSYAQLLKTPRALDPVVKELGDDTKVGDLASAITVTTPPETVLLEVSVTDASPKHAQQVATAIGETFPKVVSEIERPEGSKKASPIKVSLVEPASTSSSPTSPVPARNLALGVVLGLLLGFGPAIVRHLLDTTIRTDDDVEEITEEPVIGAVHFDPRAGKEPLIVESDPSSPRSEAFRALRTNLMFVDAANHPKTILLTSSIPGEGKSTTIANLALTLANSGSSVCLIEGDLRRPRLLDYLGPEGSAGLTDVLIERADLDDVLQPYGADKLEVIGAGAIPPNPSELLASEAMGLVLARLAVRFDYVLIDTPPVLPVTDAVVLSTKVDGVIVLVGTTIVRKEQLSATLEALGAVNNTLLGLVLNRVGHKSAGGYGAGYYGYYDPETHPTSRSARKDGRRDTRRPARLLTRR</sequence>
<evidence type="ECO:0000313" key="1">
    <source>
        <dbReference type="EMBL" id="UUZ45595.1"/>
    </source>
</evidence>
<dbReference type="Proteomes" id="UP001059663">
    <property type="component" value="Chromosome"/>
</dbReference>
<dbReference type="EC" id="2.7.10.2" evidence="1"/>